<keyword evidence="3" id="KW-1185">Reference proteome</keyword>
<dbReference type="Gene3D" id="2.130.10.10">
    <property type="entry name" value="YVTN repeat-like/Quinoprotein amine dehydrogenase"/>
    <property type="match status" value="3"/>
</dbReference>
<dbReference type="Gene3D" id="2.60.40.10">
    <property type="entry name" value="Immunoglobulins"/>
    <property type="match status" value="1"/>
</dbReference>
<dbReference type="Proteomes" id="UP000320811">
    <property type="component" value="Unassembled WGS sequence"/>
</dbReference>
<evidence type="ECO:0000313" key="3">
    <source>
        <dbReference type="Proteomes" id="UP000320811"/>
    </source>
</evidence>
<proteinExistence type="predicted"/>
<dbReference type="CDD" id="cd00146">
    <property type="entry name" value="PKD"/>
    <property type="match status" value="1"/>
</dbReference>
<organism evidence="2 3">
    <name type="scientific">Chitinophaga polysaccharea</name>
    <dbReference type="NCBI Taxonomy" id="1293035"/>
    <lineage>
        <taxon>Bacteria</taxon>
        <taxon>Pseudomonadati</taxon>
        <taxon>Bacteroidota</taxon>
        <taxon>Chitinophagia</taxon>
        <taxon>Chitinophagales</taxon>
        <taxon>Chitinophagaceae</taxon>
        <taxon>Chitinophaga</taxon>
    </lineage>
</organism>
<reference evidence="2 3" key="1">
    <citation type="submission" date="2019-06" db="EMBL/GenBank/DDBJ databases">
        <title>Sorghum-associated microbial communities from plants grown in Nebraska, USA.</title>
        <authorList>
            <person name="Schachtman D."/>
        </authorList>
    </citation>
    <scope>NUCLEOTIDE SEQUENCE [LARGE SCALE GENOMIC DNA]</scope>
    <source>
        <strain evidence="2 3">1209</strain>
    </source>
</reference>
<dbReference type="InterPro" id="IPR013783">
    <property type="entry name" value="Ig-like_fold"/>
</dbReference>
<dbReference type="OrthoDB" id="602542at2"/>
<dbReference type="InterPro" id="IPR015943">
    <property type="entry name" value="WD40/YVTN_repeat-like_dom_sf"/>
</dbReference>
<dbReference type="NCBIfam" id="TIGR04183">
    <property type="entry name" value="Por_Secre_tail"/>
    <property type="match status" value="1"/>
</dbReference>
<dbReference type="RefSeq" id="WP_145670576.1">
    <property type="nucleotide sequence ID" value="NZ_VIWO01000004.1"/>
</dbReference>
<protein>
    <submittedName>
        <fullName evidence="2">Putative secreted protein (Por secretion system target)</fullName>
    </submittedName>
</protein>
<evidence type="ECO:0000313" key="2">
    <source>
        <dbReference type="EMBL" id="TWF40585.1"/>
    </source>
</evidence>
<name>A0A561PR48_9BACT</name>
<feature type="domain" description="PKD" evidence="1">
    <location>
        <begin position="819"/>
        <end position="874"/>
    </location>
</feature>
<dbReference type="InterPro" id="IPR000601">
    <property type="entry name" value="PKD_dom"/>
</dbReference>
<dbReference type="InterPro" id="IPR026444">
    <property type="entry name" value="Secre_tail"/>
</dbReference>
<dbReference type="InterPro" id="IPR035986">
    <property type="entry name" value="PKD_dom_sf"/>
</dbReference>
<dbReference type="EMBL" id="VIWO01000004">
    <property type="protein sequence ID" value="TWF40585.1"/>
    <property type="molecule type" value="Genomic_DNA"/>
</dbReference>
<gene>
    <name evidence="2" type="ORF">FHW36_104268</name>
</gene>
<accession>A0A561PR48</accession>
<comment type="caution">
    <text evidence="2">The sequence shown here is derived from an EMBL/GenBank/DDBJ whole genome shotgun (WGS) entry which is preliminary data.</text>
</comment>
<sequence length="1465" mass="157378">MIKKTILTALCVGVFQFAHSQQKVQTSHEAEENEQLDQEFKNTQWYKLMQKPHANYFSIRKKFDRYMERHPQGEGPRETGEEWFRKSIYYLDSKGRVQAPPAFNYLGLRAGIVPTSNVTDTMAGDWRMIGPRNQTLPGGGAGVKGGFSYCVRIDPTNLQKMFISFQTGGLWVSSNGGIVWHLVDGNMPDNPYFDIVVCPVNTNIVYAISKSAVIKSTDGGYTWAVTGLNSTTYSSGQGVDVAVSPSDPNIVVARWGNSLYRSTDGGTTWTSILSSLNTINADGYVNNTGGILEWSNNDQNRVFFIDAAWDGTTAAIYASTNKGASFTKLTTINIPTDIPSQYQNLKFIKIATATDNTSAVFAFLNCGYNYMQLYQTDVSNGATTLLRKNMVNNSGADAIAMDINNSNNIIYGTYGETNVHYSTDNGQTFATSNPMHFDIRSIHIVNGKVMVGNDGETVVSNDKGATFYNVSGGISNIELWGFGASFKSDILAAGCNHGPLTIRDYVGNGGWYTVFGADQQNTDVNPLDSIHVITRGYGTSLVSRTGMGTFTSTPTQVDPGREDWINNLTYHPHLFNTIESHTAGDFPEDTPVATRQIWRKSLIRSDDNGLTLKVVYTFNDRLMSEKICMKDTNRIYCIVSPSNNHLWKTSNGGVNWTEITPSTSVTGSGVTNISDVAVSDTNPDEIWVTYSGVQGTCKVLHSTDGGASYTNLTTATLGSYPIFKIIFQRGTNGGVYVGNKSGVFYRNNSMADWQKLGTGLPMLEVHNLFINYYKGKLLIGTTRGAWDHDLYEHSSTKAQISASTKNPSCQSPTVQFRDYSVVSNGGTGATYSWKFPGGTPSTSTSETPLVNYAGASAGSYDVELTVTDQYGTSTHKLTNFITYDPAICCQSTAPGWTSEDIGGPAIAGSTCYNSSLNRFTVKASGTDIWNTSDQFRFNDTALNGNGQIIARVASFNGTNVWAKAGVMIRETNNANSQNVFIAITPGNGVTFQYRTPTGSYSSYTSGATTAPTPYWIKLVRSGSQFTGYSSPNGINWDSVSTINIAMNAAVRIGVAITNHDNTQLATAVVDNVSVSSSCITITKQPLSTTTCLGNNATFSTTVSGTGNTYQWLTNSGGGWYNEGDGNWPNGAVTGSATTTLVKTVNGATNNGQQWQLKVTNPACGTILSNPATLTVTGAAITSQPVSATVCMGNNAVFSAATSGAGNTYQWQTYQGGSWINETDGPKSDGDVTGSTTPTLTKVVNTSTQNGRQWRLLVNNGTCSALTSNTVTLTVAGTAITTQPVSATASIGSTATFSAIAAGTGNTYQWETNQGYSWYNEADGSWSDGAVSGSTTQTLTKAVNASTQSGRQWRLKVTNGACKVVSNIVVLTVGSTARIANTQASTLNTKEKISLYPNPTHNVLTITGMTGKKIIAVYNTAGVCIYSATITETTKTISTDNWTNGAYVVKITGTDGQIQNFEVIKN</sequence>
<dbReference type="SUPFAM" id="SSF49299">
    <property type="entry name" value="PKD domain"/>
    <property type="match status" value="1"/>
</dbReference>
<evidence type="ECO:0000259" key="1">
    <source>
        <dbReference type="PROSITE" id="PS50093"/>
    </source>
</evidence>
<dbReference type="Pfam" id="PF18962">
    <property type="entry name" value="Por_Secre_tail"/>
    <property type="match status" value="1"/>
</dbReference>
<dbReference type="CDD" id="cd15482">
    <property type="entry name" value="Sialidase_non-viral"/>
    <property type="match status" value="1"/>
</dbReference>
<dbReference type="InterPro" id="IPR022409">
    <property type="entry name" value="PKD/Chitinase_dom"/>
</dbReference>
<dbReference type="Gene3D" id="2.60.120.200">
    <property type="match status" value="1"/>
</dbReference>
<dbReference type="SUPFAM" id="SSF110296">
    <property type="entry name" value="Oligoxyloglucan reducing end-specific cellobiohydrolase"/>
    <property type="match status" value="2"/>
</dbReference>
<dbReference type="SMART" id="SM00089">
    <property type="entry name" value="PKD"/>
    <property type="match status" value="1"/>
</dbReference>
<dbReference type="Pfam" id="PF00801">
    <property type="entry name" value="PKD"/>
    <property type="match status" value="1"/>
</dbReference>
<dbReference type="PROSITE" id="PS50093">
    <property type="entry name" value="PKD"/>
    <property type="match status" value="1"/>
</dbReference>